<evidence type="ECO:0000313" key="1">
    <source>
        <dbReference type="EMBL" id="GBN68190.1"/>
    </source>
</evidence>
<reference evidence="1 2" key="1">
    <citation type="journal article" date="2019" name="Sci. Rep.">
        <title>Orb-weaving spider Araneus ventricosus genome elucidates the spidroin gene catalogue.</title>
        <authorList>
            <person name="Kono N."/>
            <person name="Nakamura H."/>
            <person name="Ohtoshi R."/>
            <person name="Moran D.A.P."/>
            <person name="Shinohara A."/>
            <person name="Yoshida Y."/>
            <person name="Fujiwara M."/>
            <person name="Mori M."/>
            <person name="Tomita M."/>
            <person name="Arakawa K."/>
        </authorList>
    </citation>
    <scope>NUCLEOTIDE SEQUENCE [LARGE SCALE GENOMIC DNA]</scope>
</reference>
<protein>
    <submittedName>
        <fullName evidence="1">Uncharacterized protein</fullName>
    </submittedName>
</protein>
<dbReference type="EMBL" id="BGPR01015152">
    <property type="protein sequence ID" value="GBN68190.1"/>
    <property type="molecule type" value="Genomic_DNA"/>
</dbReference>
<gene>
    <name evidence="1" type="ORF">AVEN_116063_1</name>
</gene>
<keyword evidence="2" id="KW-1185">Reference proteome</keyword>
<accession>A0A4Y2QYE1</accession>
<dbReference type="Proteomes" id="UP000499080">
    <property type="component" value="Unassembled WGS sequence"/>
</dbReference>
<name>A0A4Y2QYE1_ARAVE</name>
<sequence>MFLELSEHVKVADRTTNGYSQILCSVCDAHSAIAENNAFHPMHHVGCACLPLSAFLAFPHRLCLCDHLRNAGIISYWLDLTLHVANILPMPYYESPYS</sequence>
<dbReference type="AlphaFoldDB" id="A0A4Y2QYE1"/>
<organism evidence="1 2">
    <name type="scientific">Araneus ventricosus</name>
    <name type="common">Orbweaver spider</name>
    <name type="synonym">Epeira ventricosa</name>
    <dbReference type="NCBI Taxonomy" id="182803"/>
    <lineage>
        <taxon>Eukaryota</taxon>
        <taxon>Metazoa</taxon>
        <taxon>Ecdysozoa</taxon>
        <taxon>Arthropoda</taxon>
        <taxon>Chelicerata</taxon>
        <taxon>Arachnida</taxon>
        <taxon>Araneae</taxon>
        <taxon>Araneomorphae</taxon>
        <taxon>Entelegynae</taxon>
        <taxon>Araneoidea</taxon>
        <taxon>Araneidae</taxon>
        <taxon>Araneus</taxon>
    </lineage>
</organism>
<proteinExistence type="predicted"/>
<evidence type="ECO:0000313" key="2">
    <source>
        <dbReference type="Proteomes" id="UP000499080"/>
    </source>
</evidence>
<comment type="caution">
    <text evidence="1">The sequence shown here is derived from an EMBL/GenBank/DDBJ whole genome shotgun (WGS) entry which is preliminary data.</text>
</comment>